<dbReference type="Proteomes" id="UP000246464">
    <property type="component" value="Chromosome 21"/>
</dbReference>
<dbReference type="FunFam" id="2.30.42.10:FF:000085">
    <property type="entry name" value="Phosphatidylinositol-3,4,5-trisphosphate dependent Rac exchange factor 2"/>
    <property type="match status" value="1"/>
</dbReference>
<evidence type="ECO:0000256" key="6">
    <source>
        <dbReference type="ARBA" id="ARBA00079191"/>
    </source>
</evidence>
<dbReference type="PROSITE" id="PS50003">
    <property type="entry name" value="PH_DOMAIN"/>
    <property type="match status" value="1"/>
</dbReference>
<dbReference type="SUPFAM" id="SSF50729">
    <property type="entry name" value="PH domain-like"/>
    <property type="match status" value="1"/>
</dbReference>
<evidence type="ECO:0000256" key="1">
    <source>
        <dbReference type="ARBA" id="ARBA00022658"/>
    </source>
</evidence>
<dbReference type="InterPro" id="IPR035899">
    <property type="entry name" value="DBL_dom_sf"/>
</dbReference>
<dbReference type="FunFam" id="1.10.10.10:FF:000094">
    <property type="entry name" value="Phosphatidylinositol-3,4,5-trisphosphate dependent Rac exchange factor 1"/>
    <property type="match status" value="1"/>
</dbReference>
<dbReference type="Pfam" id="PF17824">
    <property type="entry name" value="DUF5586"/>
    <property type="match status" value="1"/>
</dbReference>
<comment type="subunit">
    <text evidence="4">Interacts with RAC1.</text>
</comment>
<evidence type="ECO:0000256" key="2">
    <source>
        <dbReference type="ARBA" id="ARBA00022737"/>
    </source>
</evidence>
<dbReference type="SUPFAM" id="SSF48065">
    <property type="entry name" value="DBL homology domain (DH-domain)"/>
    <property type="match status" value="1"/>
</dbReference>
<dbReference type="Gene3D" id="1.20.900.10">
    <property type="entry name" value="Dbl homology (DH) domain"/>
    <property type="match status" value="1"/>
</dbReference>
<dbReference type="SMART" id="SM00228">
    <property type="entry name" value="PDZ"/>
    <property type="match status" value="2"/>
</dbReference>
<dbReference type="GO" id="GO:0005886">
    <property type="term" value="C:plasma membrane"/>
    <property type="evidence" value="ECO:0007669"/>
    <property type="project" value="TreeGrafter"/>
</dbReference>
<dbReference type="InterPro" id="IPR011993">
    <property type="entry name" value="PH-like_dom_sf"/>
</dbReference>
<dbReference type="PROSITE" id="PS50186">
    <property type="entry name" value="DEP"/>
    <property type="match status" value="2"/>
</dbReference>
<evidence type="ECO:0000259" key="9">
    <source>
        <dbReference type="PROSITE" id="PS50010"/>
    </source>
</evidence>
<keyword evidence="2" id="KW-0677">Repeat</keyword>
<dbReference type="GO" id="GO:0007186">
    <property type="term" value="P:G protein-coupled receptor signaling pathway"/>
    <property type="evidence" value="ECO:0007669"/>
    <property type="project" value="TreeGrafter"/>
</dbReference>
<feature type="domain" description="PDZ" evidence="10">
    <location>
        <begin position="683"/>
        <end position="742"/>
    </location>
</feature>
<feature type="domain" description="DH" evidence="9">
    <location>
        <begin position="23"/>
        <end position="213"/>
    </location>
</feature>
<feature type="region of interest" description="Disordered" evidence="7">
    <location>
        <begin position="1685"/>
        <end position="1740"/>
    </location>
</feature>
<comment type="function">
    <text evidence="3">Functions as a RAC1 guanine nucleotide exchange factor (GEF), activating Rac proteins by exchanging bound GDP for free GTP. Its activity is synergistically activated by phosphatidylinositol 3,4,5-trisphosphate and the beta gamma subunits of heterotrimeric G protein. Mediates the activation of RAC1 in a PI3K-dependent manner. May be an important mediator of Rac signaling, acting directly downstream of both G protein-coupled receptors and phosphoinositide 3-kinase.</text>
</comment>
<dbReference type="InterPro" id="IPR000219">
    <property type="entry name" value="DH_dom"/>
</dbReference>
<evidence type="ECO:0000256" key="7">
    <source>
        <dbReference type="SAM" id="MobiDB-lite"/>
    </source>
</evidence>
<dbReference type="InterPro" id="IPR036034">
    <property type="entry name" value="PDZ_sf"/>
</dbReference>
<dbReference type="EMBL" id="CP026263">
    <property type="protein sequence ID" value="AWP20699.1"/>
    <property type="molecule type" value="Genomic_DNA"/>
</dbReference>
<feature type="compositionally biased region" description="Basic and acidic residues" evidence="7">
    <location>
        <begin position="1947"/>
        <end position="1959"/>
    </location>
</feature>
<dbReference type="SMART" id="SM00233">
    <property type="entry name" value="PH"/>
    <property type="match status" value="1"/>
</dbReference>
<dbReference type="PROSITE" id="PS50010">
    <property type="entry name" value="DH_2"/>
    <property type="match status" value="1"/>
</dbReference>
<evidence type="ECO:0000259" key="8">
    <source>
        <dbReference type="PROSITE" id="PS50003"/>
    </source>
</evidence>
<dbReference type="Pfam" id="PF00610">
    <property type="entry name" value="DEP"/>
    <property type="match status" value="2"/>
</dbReference>
<dbReference type="GO" id="GO:0005096">
    <property type="term" value="F:GTPase activator activity"/>
    <property type="evidence" value="ECO:0007669"/>
    <property type="project" value="TreeGrafter"/>
</dbReference>
<feature type="compositionally biased region" description="Low complexity" evidence="7">
    <location>
        <begin position="2163"/>
        <end position="2172"/>
    </location>
</feature>
<feature type="domain" description="DEP" evidence="11">
    <location>
        <begin position="396"/>
        <end position="470"/>
    </location>
</feature>
<dbReference type="SMART" id="SM00049">
    <property type="entry name" value="DEP"/>
    <property type="match status" value="2"/>
</dbReference>
<dbReference type="SUPFAM" id="SSF46785">
    <property type="entry name" value="Winged helix' DNA-binding domain"/>
    <property type="match status" value="2"/>
</dbReference>
<feature type="region of interest" description="Disordered" evidence="7">
    <location>
        <begin position="766"/>
        <end position="788"/>
    </location>
</feature>
<dbReference type="InterPro" id="IPR051832">
    <property type="entry name" value="mTOR-Rac_regulators"/>
</dbReference>
<organism evidence="12 13">
    <name type="scientific">Scophthalmus maximus</name>
    <name type="common">Turbot</name>
    <name type="synonym">Psetta maxima</name>
    <dbReference type="NCBI Taxonomy" id="52904"/>
    <lineage>
        <taxon>Eukaryota</taxon>
        <taxon>Metazoa</taxon>
        <taxon>Chordata</taxon>
        <taxon>Craniata</taxon>
        <taxon>Vertebrata</taxon>
        <taxon>Euteleostomi</taxon>
        <taxon>Actinopterygii</taxon>
        <taxon>Neopterygii</taxon>
        <taxon>Teleostei</taxon>
        <taxon>Neoteleostei</taxon>
        <taxon>Acanthomorphata</taxon>
        <taxon>Carangaria</taxon>
        <taxon>Pleuronectiformes</taxon>
        <taxon>Pleuronectoidei</taxon>
        <taxon>Scophthalmidae</taxon>
        <taxon>Scophthalmus</taxon>
    </lineage>
</organism>
<dbReference type="CDD" id="cd04440">
    <property type="entry name" value="DEP_2_P-Rex"/>
    <property type="match status" value="1"/>
</dbReference>
<reference evidence="12 13" key="1">
    <citation type="submission" date="2017-12" db="EMBL/GenBank/DDBJ databases">
        <title>Integrating genomic resources of turbot (Scophthalmus maximus) in depth evaluation of genetic and physical mapping variation across individuals.</title>
        <authorList>
            <person name="Martinez P."/>
        </authorList>
    </citation>
    <scope>NUCLEOTIDE SEQUENCE [LARGE SCALE GENOMIC DNA]</scope>
</reference>
<feature type="region of interest" description="Disordered" evidence="7">
    <location>
        <begin position="2213"/>
        <end position="2242"/>
    </location>
</feature>
<dbReference type="InterPro" id="IPR040687">
    <property type="entry name" value="DUF5586"/>
</dbReference>
<dbReference type="GO" id="GO:0005085">
    <property type="term" value="F:guanyl-nucleotide exchange factor activity"/>
    <property type="evidence" value="ECO:0007669"/>
    <property type="project" value="UniProtKB-KW"/>
</dbReference>
<dbReference type="PROSITE" id="PS50106">
    <property type="entry name" value="PDZ"/>
    <property type="match status" value="2"/>
</dbReference>
<dbReference type="InterPro" id="IPR000591">
    <property type="entry name" value="DEP_dom"/>
</dbReference>
<keyword evidence="13" id="KW-1185">Reference proteome</keyword>
<feature type="region of interest" description="Disordered" evidence="7">
    <location>
        <begin position="1063"/>
        <end position="1086"/>
    </location>
</feature>
<feature type="compositionally biased region" description="Polar residues" evidence="7">
    <location>
        <begin position="2115"/>
        <end position="2149"/>
    </location>
</feature>
<evidence type="ECO:0000256" key="5">
    <source>
        <dbReference type="ARBA" id="ARBA00070490"/>
    </source>
</evidence>
<dbReference type="CDD" id="cd01224">
    <property type="entry name" value="PH_Collybistin_ASEF"/>
    <property type="match status" value="1"/>
</dbReference>
<accession>A0A2U9CXS3</accession>
<feature type="compositionally biased region" description="Low complexity" evidence="7">
    <location>
        <begin position="1723"/>
        <end position="1738"/>
    </location>
</feature>
<feature type="region of interest" description="Disordered" evidence="7">
    <location>
        <begin position="1943"/>
        <end position="1966"/>
    </location>
</feature>
<evidence type="ECO:0000313" key="12">
    <source>
        <dbReference type="EMBL" id="AWP20699.1"/>
    </source>
</evidence>
<dbReference type="PANTHER" id="PTHR22829:SF1">
    <property type="entry name" value="PHOSPHATIDYLINOSITOL 3,4,5-TRISPHOSPHATE-DEPENDENT RAC EXCHANGER 2 PROTEIN"/>
    <property type="match status" value="1"/>
</dbReference>
<dbReference type="Gene3D" id="2.30.42.10">
    <property type="match status" value="2"/>
</dbReference>
<dbReference type="InterPro" id="IPR001331">
    <property type="entry name" value="GDS_CDC24_CS"/>
</dbReference>
<feature type="domain" description="DEP" evidence="11">
    <location>
        <begin position="503"/>
        <end position="572"/>
    </location>
</feature>
<dbReference type="CDD" id="cd06710">
    <property type="entry name" value="PDZ_RGS12-like"/>
    <property type="match status" value="1"/>
</dbReference>
<evidence type="ECO:0000256" key="3">
    <source>
        <dbReference type="ARBA" id="ARBA00058808"/>
    </source>
</evidence>
<dbReference type="CDD" id="cd00160">
    <property type="entry name" value="RhoGEF"/>
    <property type="match status" value="1"/>
</dbReference>
<dbReference type="CDD" id="cd22980">
    <property type="entry name" value="DD_VEST1"/>
    <property type="match status" value="1"/>
</dbReference>
<dbReference type="GO" id="GO:0023051">
    <property type="term" value="P:regulation of signaling"/>
    <property type="evidence" value="ECO:0007669"/>
    <property type="project" value="TreeGrafter"/>
</dbReference>
<gene>
    <name evidence="12" type="ORF">SMAX5B_001628</name>
</gene>
<dbReference type="FunFam" id="2.30.42.10:FF:000116">
    <property type="entry name" value="Phosphatidylinositol-3,4,5-trisphosphate dependent Rac exchange factor 2"/>
    <property type="match status" value="1"/>
</dbReference>
<evidence type="ECO:0000313" key="13">
    <source>
        <dbReference type="Proteomes" id="UP000246464"/>
    </source>
</evidence>
<dbReference type="Gene3D" id="1.20.890.10">
    <property type="entry name" value="cAMP-dependent protein kinase regulatory subunit, dimerization-anchoring domain"/>
    <property type="match status" value="1"/>
</dbReference>
<dbReference type="Pfam" id="PF22697">
    <property type="entry name" value="SOS1_NGEF_PH"/>
    <property type="match status" value="1"/>
</dbReference>
<dbReference type="PANTHER" id="PTHR22829">
    <property type="entry name" value="DEP DOMAIN PROTEIN"/>
    <property type="match status" value="1"/>
</dbReference>
<dbReference type="InterPro" id="IPR001849">
    <property type="entry name" value="PH_domain"/>
</dbReference>
<dbReference type="SUPFAM" id="SSF47391">
    <property type="entry name" value="Dimerization-anchoring domain of cAMP-dependent PK regulatory subunit"/>
    <property type="match status" value="1"/>
</dbReference>
<dbReference type="InterPro" id="IPR036388">
    <property type="entry name" value="WH-like_DNA-bd_sf"/>
</dbReference>
<dbReference type="GO" id="GO:0035556">
    <property type="term" value="P:intracellular signal transduction"/>
    <property type="evidence" value="ECO:0007669"/>
    <property type="project" value="InterPro"/>
</dbReference>
<dbReference type="InterPro" id="IPR055251">
    <property type="entry name" value="SOS1_NGEF_PH"/>
</dbReference>
<dbReference type="FunFam" id="2.30.29.30:FF:000055">
    <property type="entry name" value="Phosphatidylinositol 3,4,5-trisphosphate-dependent Rac exchanger 1 protein-like"/>
    <property type="match status" value="1"/>
</dbReference>
<evidence type="ECO:0000256" key="4">
    <source>
        <dbReference type="ARBA" id="ARBA00062636"/>
    </source>
</evidence>
<dbReference type="SMART" id="SM00325">
    <property type="entry name" value="RhoGEF"/>
    <property type="match status" value="1"/>
</dbReference>
<feature type="region of interest" description="Disordered" evidence="7">
    <location>
        <begin position="2078"/>
        <end position="2185"/>
    </location>
</feature>
<dbReference type="FunFam" id="1.20.900.10:FF:000018">
    <property type="entry name" value="Phosphatidylinositol-3,4, 5-trisphosphate-dependent Rac exchange factor 2, putative"/>
    <property type="match status" value="1"/>
</dbReference>
<feature type="compositionally biased region" description="Polar residues" evidence="7">
    <location>
        <begin position="2083"/>
        <end position="2093"/>
    </location>
</feature>
<protein>
    <recommendedName>
        <fullName evidence="5">Phosphatidylinositol 3,4,5-trisphosphate-dependent Rac exchanger 2 protein</fullName>
    </recommendedName>
    <alternativeName>
        <fullName evidence="6">DEP domain-containing protein 2</fullName>
    </alternativeName>
</protein>
<dbReference type="FunFam" id="1.10.10.10:FF:000090">
    <property type="entry name" value="Phosphatidylinositol-3,4,5-trisphosphate dependent Rac exchange factor 1"/>
    <property type="match status" value="1"/>
</dbReference>
<dbReference type="InterPro" id="IPR036390">
    <property type="entry name" value="WH_DNA-bd_sf"/>
</dbReference>
<keyword evidence="1" id="KW-0344">Guanine-nucleotide releasing factor</keyword>
<dbReference type="InterPro" id="IPR001478">
    <property type="entry name" value="PDZ"/>
</dbReference>
<name>A0A2U9CXS3_SCOMX</name>
<feature type="domain" description="PDZ" evidence="10">
    <location>
        <begin position="598"/>
        <end position="647"/>
    </location>
</feature>
<feature type="compositionally biased region" description="Basic and acidic residues" evidence="7">
    <location>
        <begin position="2228"/>
        <end position="2239"/>
    </location>
</feature>
<evidence type="ECO:0000259" key="11">
    <source>
        <dbReference type="PROSITE" id="PS50186"/>
    </source>
</evidence>
<feature type="domain" description="PH" evidence="8">
    <location>
        <begin position="244"/>
        <end position="360"/>
    </location>
</feature>
<dbReference type="Gene3D" id="2.30.29.30">
    <property type="entry name" value="Pleckstrin-homology domain (PH domain)/Phosphotyrosine-binding domain (PTB)"/>
    <property type="match status" value="1"/>
</dbReference>
<dbReference type="PROSITE" id="PS00741">
    <property type="entry name" value="DH_1"/>
    <property type="match status" value="1"/>
</dbReference>
<evidence type="ECO:0000259" key="10">
    <source>
        <dbReference type="PROSITE" id="PS50106"/>
    </source>
</evidence>
<dbReference type="Gene3D" id="1.10.10.10">
    <property type="entry name" value="Winged helix-like DNA-binding domain superfamily/Winged helix DNA-binding domain"/>
    <property type="match status" value="2"/>
</dbReference>
<dbReference type="SUPFAM" id="SSF50156">
    <property type="entry name" value="PDZ domain-like"/>
    <property type="match status" value="2"/>
</dbReference>
<dbReference type="Pfam" id="PF00621">
    <property type="entry name" value="RhoGEF"/>
    <property type="match status" value="1"/>
</dbReference>
<sequence>MTEESRSEHRAESGKDLEKQLRLRVCVLSELVKTERDYVGTLDFLSVFLHRLNQFAATKIDKNITEETVKVLFSNIEEILAVHKDFLSMVEELLQPDPHAHHEIGRCFLHFKSSFQIYDEYCGNHEKAQRLLLELNKIRSVRTCLLNCMLLGGRKNTEVPLEGYLVAPIQRICKYPLLLRELLKRTPKKHNDYALVQESLHVMKAVCSSINEAKRQMEKLEILEEWQSHIEGWEGSNITDTCTEMLTQGVLLKISAGNIQERIFFLFDKLLVYCKKKNRRLKNSKTATEGPRYLFRGRINTEVMEVENVDDGTADYHSSGNIVNNGWKIHNTAKNKWFVCMAKTPEEKQEWLEAIMKERGRRERKEAFWCGSLRLGMEQDTWVMVSEKGEKLYHLMTKGHLIKDRKRKLTTFPKCFLGSELVSWLMEIGETGNPEEGVHLGQALLENGIIHHVTDKHQFKPEPVLYRFRYDDGTYHPRSDMHDVISKGVRLFCRLHSLFTPVIRDKDYHLRTYKSVVMANKLIDWLIAQGDCRTREEALILGVELCDNGFMHHVLEKSEFKDEPLLFRFFADEEMEGSNTKHKPMKHDLKIVENVISKSLLIRPSDGGCGFTLEERNRVPIIKSVEKGSPAEMAGLEVGKKLFAINGDLVFLRPFSEVEVLLRQCFNSKGPLRVLVSTKPRETVKIPDSADGLGFQIRGFGPSVVHAVGRGTVAAIAGLHPGQCIIKVNGINVSKESHASVIAHVTACRKYRRPTQQDTIKWVYNNSESAQEDKQKTNQKPTAEENGDGFECKVEEVMDKFNTIAIIDGKKDHVSLTVDNVHLEYGVVYEYDSTAGIKCHVLEKMVEPKGFFSLTAKILEALARNDDTLVQMCGRLSSSCDVIPEELQVRFSAMCGDRVEHINRRTTNYRKFARVLKNRAWPTFKQAKAKVSPLHSSDFCPTNCHVNVMEVSYPKTTTSLGSAFGVQLDSRKNTLEKGGRSSAELGKLNPMVNVQHTITTMAAPSGHSLGRTEGHGLRFLLREDDLLTLDAYQKLLYKLTTVVKEMETHGAHIHDILSTITHPPASEARTPESYISAESEGEKGERNGKKVCFNVAGDEQEDSGHDTISNRDSYSDCNSNRNSIASFSSICSSHCSSYVHSDEMDSGDEMPSSVWLSQDKQKKLHSFLEHLFSQVDSITSMLRGAVVARAFEQTKCFTPGRGLQEFQQEMDPKVNCTKKLRLHVKQDPWNLPSSVQTLTQTIAKYVEEVKTRLLLVLLQYTDSEIQLRRDMVFCQSLVAAVCAFTEHMLAVLNQFHIVSRETDEDSSDPQDLQEAQEASCRWLEQIASAGLLFHFQSLLSPNLTDEQAMLEDTQVALIDLEKVTFYFRQFEGEPLVANMPISYQVEGTRQALKVCFYLERFYFSQLPHRLKNGSGIKIYPVLFTQALESMEGYYYRDNVSVEEYQAQINAASLDKVKQYYKRLRAFYLDQSNMPPSSAPKAALIDKLMRPLNALDELYRLMESFISCRRTAACQYTACGASGVGLLTVASELCSRLGATHIVMCNSGVHRCTLSVTLEQAILLARNHGLPPRCIMQATDVMRKQGARVQNSAKNLGVRDRTPSSVPRLANNLSASVLCLQCFIQPSRIQSYLERNRIGPLFEELMTKLITETPDHPIPFLIDHLQTKQDSPGKLHRALSGSAALWAQSSPESKNTRREYSNYEKPWQIHPKKPKKSKSDLAVSSISPPSPESKSLPRSVECPSWDWRESRDFDELSHILQESKKLGKALESLSRSIAISDELDQNLGGYNSMLRPRVVGEWVGREEEDADPLAAEMLRPPVPRAKTEVCWSGDSSPAGSLKMDAKSKGLKEQQQHHKKLLAAMLSQDSFDSVHSPAPSVAEEEIEDEDDAMELLEDLDDLRMEGVTSLAPSGSKFSQGRSSYQAEPQAKVTLNICSRCARLQGDSLSDSRSEEERRTRVSEQAVPDISSQLPGLDTVAARLQECEASSQVSGSRQAVWEADLKAARGGTSVGQTGLLLGDSLFSKELENMGKQLAEVEKDLAKLAEVGKMTNWSSNNLHSSLLHNPLRHRTLPDTLPLPSLVSRPQSPASSLSGKPCGVGLPLLSPKPTSLVMGRTQSPSNPGSRTQTPRTPSRPLTPNSLLTRSTFNPGSHKEVTFRRSRSRPVTPTSQPTLPRKLLTPPGLSTTDSLGASLRAYLSEDEFYQQLQAIRQPWHIPSDTDSDILEPPEQDKSGARDASKRSVFSGAHSSQCQCASLEGDLRAGSCRLAIREARALPRPIVTKTKGH</sequence>
<proteinExistence type="predicted"/>